<accession>A0A831RMD7</accession>
<proteinExistence type="inferred from homology"/>
<feature type="transmembrane region" description="Helical" evidence="8">
    <location>
        <begin position="233"/>
        <end position="251"/>
    </location>
</feature>
<evidence type="ECO:0000256" key="6">
    <source>
        <dbReference type="ARBA" id="ARBA00022989"/>
    </source>
</evidence>
<evidence type="ECO:0000256" key="8">
    <source>
        <dbReference type="RuleBase" id="RU363041"/>
    </source>
</evidence>
<evidence type="ECO:0000313" key="9">
    <source>
        <dbReference type="EMBL" id="HEB96133.1"/>
    </source>
</evidence>
<dbReference type="AlphaFoldDB" id="A0A831RMD7"/>
<feature type="transmembrane region" description="Helical" evidence="8">
    <location>
        <begin position="104"/>
        <end position="123"/>
    </location>
</feature>
<comment type="subcellular location">
    <subcellularLocation>
        <location evidence="1 8">Cell membrane</location>
        <topology evidence="1 8">Multi-pass membrane protein</topology>
    </subcellularLocation>
</comment>
<organism evidence="9 10">
    <name type="scientific">Sedimenticola thiotaurini</name>
    <dbReference type="NCBI Taxonomy" id="1543721"/>
    <lineage>
        <taxon>Bacteria</taxon>
        <taxon>Pseudomonadati</taxon>
        <taxon>Pseudomonadota</taxon>
        <taxon>Gammaproteobacteria</taxon>
        <taxon>Chromatiales</taxon>
        <taxon>Sedimenticolaceae</taxon>
        <taxon>Sedimenticola</taxon>
    </lineage>
</organism>
<dbReference type="EMBL" id="DRKP01000075">
    <property type="protein sequence ID" value="HEB96133.1"/>
    <property type="molecule type" value="Genomic_DNA"/>
</dbReference>
<evidence type="ECO:0000256" key="3">
    <source>
        <dbReference type="ARBA" id="ARBA00022448"/>
    </source>
</evidence>
<feature type="transmembrane region" description="Helical" evidence="8">
    <location>
        <begin position="157"/>
        <end position="176"/>
    </location>
</feature>
<evidence type="ECO:0000256" key="5">
    <source>
        <dbReference type="ARBA" id="ARBA00022692"/>
    </source>
</evidence>
<evidence type="ECO:0000256" key="2">
    <source>
        <dbReference type="ARBA" id="ARBA00009142"/>
    </source>
</evidence>
<evidence type="ECO:0000313" key="10">
    <source>
        <dbReference type="Proteomes" id="UP000886251"/>
    </source>
</evidence>
<keyword evidence="7 8" id="KW-0472">Membrane</keyword>
<evidence type="ECO:0000256" key="4">
    <source>
        <dbReference type="ARBA" id="ARBA00022475"/>
    </source>
</evidence>
<keyword evidence="4 8" id="KW-1003">Cell membrane</keyword>
<feature type="transmembrane region" description="Helical" evidence="8">
    <location>
        <begin position="135"/>
        <end position="151"/>
    </location>
</feature>
<dbReference type="Pfam" id="PF01925">
    <property type="entry name" value="TauE"/>
    <property type="match status" value="1"/>
</dbReference>
<dbReference type="PANTHER" id="PTHR30269:SF0">
    <property type="entry name" value="MEMBRANE TRANSPORTER PROTEIN YFCA-RELATED"/>
    <property type="match status" value="1"/>
</dbReference>
<evidence type="ECO:0000256" key="1">
    <source>
        <dbReference type="ARBA" id="ARBA00004651"/>
    </source>
</evidence>
<comment type="caution">
    <text evidence="9">The sequence shown here is derived from an EMBL/GenBank/DDBJ whole genome shotgun (WGS) entry which is preliminary data.</text>
</comment>
<sequence length="253" mass="26687">MSDPAVALDLLPLLFTTGLLAGMVDAVAGGGGLITLPVLLAAGLAPTEALATNKLQGSAGTLSSSLYFVRHGQVQPGRIVLLIACTFAGSATGTLLVQHLSSGFLTRLIPLLLILIALYFWFGPPLREEESRQRLPLWAFALLIGFGVGFYDGFFGPGAGTFFAFGFVLLLGYDLVKATAHTKMLNLTSNLASLLFFAAGGQVLWGIGLTMAAGQFIGAHLGARLVLRRGARLIRPLIVLVSILISLKLLLQR</sequence>
<dbReference type="InterPro" id="IPR052017">
    <property type="entry name" value="TSUP"/>
</dbReference>
<feature type="transmembrane region" description="Helical" evidence="8">
    <location>
        <begin position="79"/>
        <end position="98"/>
    </location>
</feature>
<gene>
    <name evidence="9" type="ORF">ENI96_06860</name>
</gene>
<dbReference type="PANTHER" id="PTHR30269">
    <property type="entry name" value="TRANSMEMBRANE PROTEIN YFCA"/>
    <property type="match status" value="1"/>
</dbReference>
<keyword evidence="5 8" id="KW-0812">Transmembrane</keyword>
<dbReference type="InterPro" id="IPR002781">
    <property type="entry name" value="TM_pro_TauE-like"/>
</dbReference>
<dbReference type="GO" id="GO:0005886">
    <property type="term" value="C:plasma membrane"/>
    <property type="evidence" value="ECO:0007669"/>
    <property type="project" value="UniProtKB-SubCell"/>
</dbReference>
<feature type="transmembrane region" description="Helical" evidence="8">
    <location>
        <begin position="20"/>
        <end position="45"/>
    </location>
</feature>
<reference evidence="9" key="1">
    <citation type="journal article" date="2020" name="mSystems">
        <title>Genome- and Community-Level Interaction Insights into Carbon Utilization and Element Cycling Functions of Hydrothermarchaeota in Hydrothermal Sediment.</title>
        <authorList>
            <person name="Zhou Z."/>
            <person name="Liu Y."/>
            <person name="Xu W."/>
            <person name="Pan J."/>
            <person name="Luo Z.H."/>
            <person name="Li M."/>
        </authorList>
    </citation>
    <scope>NUCLEOTIDE SEQUENCE [LARGE SCALE GENOMIC DNA]</scope>
    <source>
        <strain evidence="9">HyVt-443</strain>
    </source>
</reference>
<name>A0A831RMD7_9GAMM</name>
<comment type="similarity">
    <text evidence="2 8">Belongs to the 4-toluene sulfonate uptake permease (TSUP) (TC 2.A.102) family.</text>
</comment>
<keyword evidence="6 8" id="KW-1133">Transmembrane helix</keyword>
<dbReference type="Proteomes" id="UP000886251">
    <property type="component" value="Unassembled WGS sequence"/>
</dbReference>
<keyword evidence="3" id="KW-0813">Transport</keyword>
<evidence type="ECO:0000256" key="7">
    <source>
        <dbReference type="ARBA" id="ARBA00023136"/>
    </source>
</evidence>
<feature type="transmembrane region" description="Helical" evidence="8">
    <location>
        <begin position="188"/>
        <end position="213"/>
    </location>
</feature>
<protein>
    <recommendedName>
        <fullName evidence="8">Probable membrane transporter protein</fullName>
    </recommendedName>
</protein>